<dbReference type="Gene3D" id="2.40.110.10">
    <property type="entry name" value="Butyryl-CoA Dehydrogenase, subunit A, domain 2"/>
    <property type="match status" value="1"/>
</dbReference>
<evidence type="ECO:0000259" key="2">
    <source>
        <dbReference type="Pfam" id="PF02770"/>
    </source>
</evidence>
<dbReference type="InterPro" id="IPR006091">
    <property type="entry name" value="Acyl-CoA_Oxase/DH_mid-dom"/>
</dbReference>
<dbReference type="EMBL" id="UINC01199941">
    <property type="protein sequence ID" value="SVE18604.1"/>
    <property type="molecule type" value="Genomic_DNA"/>
</dbReference>
<dbReference type="InterPro" id="IPR013786">
    <property type="entry name" value="AcylCoA_DH/ox_N"/>
</dbReference>
<evidence type="ECO:0000256" key="1">
    <source>
        <dbReference type="ARBA" id="ARBA00023002"/>
    </source>
</evidence>
<dbReference type="Pfam" id="PF02770">
    <property type="entry name" value="Acyl-CoA_dh_M"/>
    <property type="match status" value="1"/>
</dbReference>
<dbReference type="GO" id="GO:0003995">
    <property type="term" value="F:acyl-CoA dehydrogenase activity"/>
    <property type="evidence" value="ECO:0007669"/>
    <property type="project" value="TreeGrafter"/>
</dbReference>
<proteinExistence type="predicted"/>
<feature type="non-terminal residue" evidence="4">
    <location>
        <position position="207"/>
    </location>
</feature>
<protein>
    <recommendedName>
        <fullName evidence="5">Acyl-CoA dehydrogenase/oxidase N-terminal domain-containing protein</fullName>
    </recommendedName>
</protein>
<dbReference type="Pfam" id="PF02771">
    <property type="entry name" value="Acyl-CoA_dh_N"/>
    <property type="match status" value="1"/>
</dbReference>
<dbReference type="InterPro" id="IPR050741">
    <property type="entry name" value="Acyl-CoA_dehydrogenase"/>
</dbReference>
<dbReference type="Gene3D" id="1.10.540.10">
    <property type="entry name" value="Acyl-CoA dehydrogenase/oxidase, N-terminal domain"/>
    <property type="match status" value="1"/>
</dbReference>
<evidence type="ECO:0000259" key="3">
    <source>
        <dbReference type="Pfam" id="PF02771"/>
    </source>
</evidence>
<dbReference type="InterPro" id="IPR037069">
    <property type="entry name" value="AcylCoA_DH/ox_N_sf"/>
</dbReference>
<reference evidence="4" key="1">
    <citation type="submission" date="2018-05" db="EMBL/GenBank/DDBJ databases">
        <authorList>
            <person name="Lanie J.A."/>
            <person name="Ng W.-L."/>
            <person name="Kazmierczak K.M."/>
            <person name="Andrzejewski T.M."/>
            <person name="Davidsen T.M."/>
            <person name="Wayne K.J."/>
            <person name="Tettelin H."/>
            <person name="Glass J.I."/>
            <person name="Rusch D."/>
            <person name="Podicherti R."/>
            <person name="Tsui H.-C.T."/>
            <person name="Winkler M.E."/>
        </authorList>
    </citation>
    <scope>NUCLEOTIDE SEQUENCE</scope>
</reference>
<dbReference type="GO" id="GO:0050660">
    <property type="term" value="F:flavin adenine dinucleotide binding"/>
    <property type="evidence" value="ECO:0007669"/>
    <property type="project" value="InterPro"/>
</dbReference>
<sequence>MTLNFGFSDSQELYREQIRRFARTELAPMRQKWDLERERPQAMVKKALDAGLLDSDMSHLMRGIMIEEVGYVDFNCALPFLVTTEPFELNRLDGVPDEVRDPVRQAVREGKTIIAVGFTEPDGGADVANFRSTAVLDGDEWIINAVKNSISWANADYFTITCRTEDAAKGIWSLSNFFIPKKTKGVKSPRLWDDMGTHGAERGEVRF</sequence>
<feature type="domain" description="Acyl-CoA dehydrogenase/oxidase N-terminal" evidence="3">
    <location>
        <begin position="8"/>
        <end position="82"/>
    </location>
</feature>
<dbReference type="PANTHER" id="PTHR48083:SF2">
    <property type="entry name" value="MEDIUM-CHAIN SPECIFIC ACYL-COA DEHYDROGENASE, MITOCHONDRIAL"/>
    <property type="match status" value="1"/>
</dbReference>
<evidence type="ECO:0000313" key="4">
    <source>
        <dbReference type="EMBL" id="SVE18604.1"/>
    </source>
</evidence>
<gene>
    <name evidence="4" type="ORF">METZ01_LOCUS471458</name>
</gene>
<accession>A0A383BFF4</accession>
<dbReference type="PANTHER" id="PTHR48083">
    <property type="entry name" value="MEDIUM-CHAIN SPECIFIC ACYL-COA DEHYDROGENASE, MITOCHONDRIAL-RELATED"/>
    <property type="match status" value="1"/>
</dbReference>
<dbReference type="AlphaFoldDB" id="A0A383BFF4"/>
<dbReference type="GO" id="GO:0033539">
    <property type="term" value="P:fatty acid beta-oxidation using acyl-CoA dehydrogenase"/>
    <property type="evidence" value="ECO:0007669"/>
    <property type="project" value="TreeGrafter"/>
</dbReference>
<feature type="domain" description="Acyl-CoA oxidase/dehydrogenase middle" evidence="2">
    <location>
        <begin position="115"/>
        <end position="207"/>
    </location>
</feature>
<organism evidence="4">
    <name type="scientific">marine metagenome</name>
    <dbReference type="NCBI Taxonomy" id="408172"/>
    <lineage>
        <taxon>unclassified sequences</taxon>
        <taxon>metagenomes</taxon>
        <taxon>ecological metagenomes</taxon>
    </lineage>
</organism>
<dbReference type="InterPro" id="IPR009100">
    <property type="entry name" value="AcylCoA_DH/oxidase_NM_dom_sf"/>
</dbReference>
<evidence type="ECO:0008006" key="5">
    <source>
        <dbReference type="Google" id="ProtNLM"/>
    </source>
</evidence>
<dbReference type="InterPro" id="IPR046373">
    <property type="entry name" value="Acyl-CoA_Oxase/DH_mid-dom_sf"/>
</dbReference>
<keyword evidence="1" id="KW-0560">Oxidoreductase</keyword>
<dbReference type="SUPFAM" id="SSF56645">
    <property type="entry name" value="Acyl-CoA dehydrogenase NM domain-like"/>
    <property type="match status" value="1"/>
</dbReference>
<name>A0A383BFF4_9ZZZZ</name>
<dbReference type="GO" id="GO:0005737">
    <property type="term" value="C:cytoplasm"/>
    <property type="evidence" value="ECO:0007669"/>
    <property type="project" value="TreeGrafter"/>
</dbReference>